<name>A0A0A1UFC9_ENTIV</name>
<dbReference type="InterPro" id="IPR053215">
    <property type="entry name" value="TKL_Ser/Thr_kinase"/>
</dbReference>
<feature type="domain" description="EGF-like" evidence="2">
    <location>
        <begin position="115"/>
        <end position="162"/>
    </location>
</feature>
<dbReference type="Proteomes" id="UP000014680">
    <property type="component" value="Unassembled WGS sequence"/>
</dbReference>
<organism evidence="3 4">
    <name type="scientific">Entamoeba invadens IP1</name>
    <dbReference type="NCBI Taxonomy" id="370355"/>
    <lineage>
        <taxon>Eukaryota</taxon>
        <taxon>Amoebozoa</taxon>
        <taxon>Evosea</taxon>
        <taxon>Archamoebae</taxon>
        <taxon>Mastigamoebida</taxon>
        <taxon>Entamoebidae</taxon>
        <taxon>Entamoeba</taxon>
    </lineage>
</organism>
<evidence type="ECO:0000256" key="1">
    <source>
        <dbReference type="SAM" id="Phobius"/>
    </source>
</evidence>
<dbReference type="SMART" id="SM01411">
    <property type="entry name" value="Ephrin_rec_like"/>
    <property type="match status" value="4"/>
</dbReference>
<dbReference type="Gene3D" id="2.10.220.10">
    <property type="entry name" value="Hormone Receptor, Insulin-like Growth Factor Receptor 1, Chain A, domain 2"/>
    <property type="match status" value="2"/>
</dbReference>
<feature type="transmembrane region" description="Helical" evidence="1">
    <location>
        <begin position="27"/>
        <end position="49"/>
    </location>
</feature>
<keyword evidence="1" id="KW-1133">Transmembrane helix</keyword>
<dbReference type="KEGG" id="eiv:EIN_141620"/>
<dbReference type="PANTHER" id="PTHR45756:SF1">
    <property type="entry name" value="PROTEIN KINASE DOMAIN CONTAINING PROTEIN"/>
    <property type="match status" value="1"/>
</dbReference>
<protein>
    <recommendedName>
        <fullName evidence="2">EGF-like domain-containing protein</fullName>
    </recommendedName>
</protein>
<dbReference type="InterPro" id="IPR000742">
    <property type="entry name" value="EGF"/>
</dbReference>
<evidence type="ECO:0000259" key="2">
    <source>
        <dbReference type="SMART" id="SM00181"/>
    </source>
</evidence>
<reference evidence="3 4" key="1">
    <citation type="submission" date="2012-10" db="EMBL/GenBank/DDBJ databases">
        <authorList>
            <person name="Zafar N."/>
            <person name="Inman J."/>
            <person name="Hall N."/>
            <person name="Lorenzi H."/>
            <person name="Caler E."/>
        </authorList>
    </citation>
    <scope>NUCLEOTIDE SEQUENCE [LARGE SCALE GENOMIC DNA]</scope>
    <source>
        <strain evidence="3 4">IP1</strain>
    </source>
</reference>
<dbReference type="SMART" id="SM00261">
    <property type="entry name" value="FU"/>
    <property type="match status" value="5"/>
</dbReference>
<dbReference type="GeneID" id="14894281"/>
<feature type="domain" description="EGF-like" evidence="2">
    <location>
        <begin position="398"/>
        <end position="435"/>
    </location>
</feature>
<dbReference type="OrthoDB" id="439917at2759"/>
<dbReference type="EMBL" id="KB206149">
    <property type="protein sequence ID" value="ELP95300.1"/>
    <property type="molecule type" value="Genomic_DNA"/>
</dbReference>
<dbReference type="SMART" id="SM00181">
    <property type="entry name" value="EGF"/>
    <property type="match status" value="5"/>
</dbReference>
<keyword evidence="1" id="KW-0472">Membrane</keyword>
<dbReference type="InterPro" id="IPR006212">
    <property type="entry name" value="Furin_repeat"/>
</dbReference>
<feature type="domain" description="EGF-like" evidence="2">
    <location>
        <begin position="228"/>
        <end position="259"/>
    </location>
</feature>
<evidence type="ECO:0000313" key="4">
    <source>
        <dbReference type="Proteomes" id="UP000014680"/>
    </source>
</evidence>
<feature type="domain" description="EGF-like" evidence="2">
    <location>
        <begin position="163"/>
        <end position="194"/>
    </location>
</feature>
<dbReference type="SUPFAM" id="SSF57184">
    <property type="entry name" value="Growth factor receptor domain"/>
    <property type="match status" value="3"/>
</dbReference>
<keyword evidence="1" id="KW-0812">Transmembrane</keyword>
<keyword evidence="4" id="KW-1185">Reference proteome</keyword>
<sequence length="469" mass="51115">VQLVNISIQKLAPVAQKTLIPCKTVRLVQTVLLVIIVLLGRMVMALNALPAKQVHFQVYQEVPVACHVFINLIRIQLLQFHVQNATIIALRVMGENGFCSTCMDGCVLSGNYCIPCQAGTATNKDTNTCDVCPAGTYSLNQSTTCLHCQDGFYSTEKSSICLQCNVNCLICNNTNGNCTTCISGYGLDELSNCHICPVGTYANSANNKCQQCGDKTYQPNEGQTYCISCDINCETCGSVSGKCLTCYAGYGLDNNGKCEQCSDGYYSPGKTSSCSSCPIECVNCYRESGECTTCQSGFKKVTNQNTGNEECVSCSLNDHCASCNVNANESERTCVECLSGYYLKHNNCYNCSLITNCVQCSQKSSECLSCSSDLISNGEKCISCKYGEVKVTSNMCAFCYELIPNCQFCEYNNGSQLCAKCYAPYVLSDKKSMCVLAFLNLTYYNYDTSKSDVNDVGCLRQVNSSCLLW</sequence>
<dbReference type="VEuPathDB" id="AmoebaDB:EIN_141620"/>
<proteinExistence type="predicted"/>
<dbReference type="PANTHER" id="PTHR45756">
    <property type="entry name" value="PALMITOYLTRANSFERASE"/>
    <property type="match status" value="1"/>
</dbReference>
<dbReference type="RefSeq" id="XP_004262071.1">
    <property type="nucleotide sequence ID" value="XM_004262023.1"/>
</dbReference>
<dbReference type="InterPro" id="IPR009030">
    <property type="entry name" value="Growth_fac_rcpt_cys_sf"/>
</dbReference>
<accession>A0A0A1UFC9</accession>
<evidence type="ECO:0000313" key="3">
    <source>
        <dbReference type="EMBL" id="ELP95300.1"/>
    </source>
</evidence>
<gene>
    <name evidence="3" type="ORF">EIN_141620</name>
</gene>
<feature type="domain" description="EGF-like" evidence="2">
    <location>
        <begin position="313"/>
        <end position="349"/>
    </location>
</feature>
<feature type="non-terminal residue" evidence="3">
    <location>
        <position position="1"/>
    </location>
</feature>
<dbReference type="AlphaFoldDB" id="A0A0A1UFC9"/>